<evidence type="ECO:0000313" key="2">
    <source>
        <dbReference type="EMBL" id="JAH01548.1"/>
    </source>
</evidence>
<evidence type="ECO:0000256" key="1">
    <source>
        <dbReference type="SAM" id="MobiDB-lite"/>
    </source>
</evidence>
<reference evidence="2" key="1">
    <citation type="submission" date="2014-11" db="EMBL/GenBank/DDBJ databases">
        <authorList>
            <person name="Amaro Gonzalez C."/>
        </authorList>
    </citation>
    <scope>NUCLEOTIDE SEQUENCE</scope>
</reference>
<dbReference type="EMBL" id="GBXM01107029">
    <property type="protein sequence ID" value="JAH01548.1"/>
    <property type="molecule type" value="Transcribed_RNA"/>
</dbReference>
<dbReference type="AlphaFoldDB" id="A0A0E9PCH1"/>
<protein>
    <submittedName>
        <fullName evidence="2">Uncharacterized protein</fullName>
    </submittedName>
</protein>
<proteinExistence type="predicted"/>
<sequence>MYSGEPLDTSVKAHHSKEITLPFK</sequence>
<feature type="region of interest" description="Disordered" evidence="1">
    <location>
        <begin position="1"/>
        <end position="24"/>
    </location>
</feature>
<name>A0A0E9PCH1_ANGAN</name>
<reference evidence="2" key="2">
    <citation type="journal article" date="2015" name="Fish Shellfish Immunol.">
        <title>Early steps in the European eel (Anguilla anguilla)-Vibrio vulnificus interaction in the gills: Role of the RtxA13 toxin.</title>
        <authorList>
            <person name="Callol A."/>
            <person name="Pajuelo D."/>
            <person name="Ebbesson L."/>
            <person name="Teles M."/>
            <person name="MacKenzie S."/>
            <person name="Amaro C."/>
        </authorList>
    </citation>
    <scope>NUCLEOTIDE SEQUENCE</scope>
</reference>
<organism evidence="2">
    <name type="scientific">Anguilla anguilla</name>
    <name type="common">European freshwater eel</name>
    <name type="synonym">Muraena anguilla</name>
    <dbReference type="NCBI Taxonomy" id="7936"/>
    <lineage>
        <taxon>Eukaryota</taxon>
        <taxon>Metazoa</taxon>
        <taxon>Chordata</taxon>
        <taxon>Craniata</taxon>
        <taxon>Vertebrata</taxon>
        <taxon>Euteleostomi</taxon>
        <taxon>Actinopterygii</taxon>
        <taxon>Neopterygii</taxon>
        <taxon>Teleostei</taxon>
        <taxon>Anguilliformes</taxon>
        <taxon>Anguillidae</taxon>
        <taxon>Anguilla</taxon>
    </lineage>
</organism>
<accession>A0A0E9PCH1</accession>